<accession>A0ABX7NIQ9</accession>
<gene>
    <name evidence="3" type="ORF">JY572_15895</name>
</gene>
<feature type="domain" description="Beta-lactamase-related" evidence="2">
    <location>
        <begin position="34"/>
        <end position="347"/>
    </location>
</feature>
<proteinExistence type="predicted"/>
<dbReference type="Pfam" id="PF00144">
    <property type="entry name" value="Beta-lactamase"/>
    <property type="match status" value="1"/>
</dbReference>
<sequence length="375" mass="40875">MSFHSSLVGLAAVACLGFSLDAGAAPQDSVAAKLDAHLRSHVEKEGFRGAVLVAKDGKVLHSAAYGLADEDGKRPNTLSSQFLIGSLTKSFTAVTVMQLVEDGTLELDAPLSRYLPQLRADLGKRLTLHLLLKQRSGLPDHLDALIEHESEKDVSSAEILRLINKSQLSFKPGAKFEYSNLNYHLAALVIEAVTGKTFAQVLQEKTFTPVAMAASGIERTTNVPPRRSFGYAKGLLGVSRDENNVSYAFGSGDIYSTVEDLYAWDQALFGSGLVSAESKKRLFDGGSREQGYYGYGFRIQPYLRGAGVKERGVLVRHGGSMDGFLSNLHHYTEDRLTVIVLGNVRPFPIRELTFELKEIALGLSPTARSRKEVDE</sequence>
<evidence type="ECO:0000313" key="4">
    <source>
        <dbReference type="Proteomes" id="UP000663090"/>
    </source>
</evidence>
<keyword evidence="4" id="KW-1185">Reference proteome</keyword>
<evidence type="ECO:0000313" key="3">
    <source>
        <dbReference type="EMBL" id="QSQ17437.1"/>
    </source>
</evidence>
<dbReference type="EMBL" id="CP071091">
    <property type="protein sequence ID" value="QSQ17437.1"/>
    <property type="molecule type" value="Genomic_DNA"/>
</dbReference>
<feature type="chain" id="PRO_5046130426" evidence="1">
    <location>
        <begin position="25"/>
        <end position="375"/>
    </location>
</feature>
<dbReference type="PANTHER" id="PTHR46825">
    <property type="entry name" value="D-ALANYL-D-ALANINE-CARBOXYPEPTIDASE/ENDOPEPTIDASE AMPH"/>
    <property type="match status" value="1"/>
</dbReference>
<reference evidence="3 4" key="1">
    <citation type="submission" date="2021-02" db="EMBL/GenBank/DDBJ databases">
        <title>De Novo genome assembly of isolated myxobacteria.</title>
        <authorList>
            <person name="Stevens D.C."/>
        </authorList>
    </citation>
    <scope>NUCLEOTIDE SEQUENCE [LARGE SCALE GENOMIC DNA]</scope>
    <source>
        <strain evidence="3 4">SCHIC003</strain>
    </source>
</reference>
<dbReference type="SUPFAM" id="SSF56601">
    <property type="entry name" value="beta-lactamase/transpeptidase-like"/>
    <property type="match status" value="1"/>
</dbReference>
<name>A0ABX7NIQ9_9BACT</name>
<feature type="signal peptide" evidence="1">
    <location>
        <begin position="1"/>
        <end position="24"/>
    </location>
</feature>
<evidence type="ECO:0000256" key="1">
    <source>
        <dbReference type="SAM" id="SignalP"/>
    </source>
</evidence>
<dbReference type="InterPro" id="IPR012338">
    <property type="entry name" value="Beta-lactam/transpept-like"/>
</dbReference>
<dbReference type="InterPro" id="IPR050491">
    <property type="entry name" value="AmpC-like"/>
</dbReference>
<organism evidence="3 4">
    <name type="scientific">Myxococcus landrumensis</name>
    <dbReference type="NCBI Taxonomy" id="2813577"/>
    <lineage>
        <taxon>Bacteria</taxon>
        <taxon>Pseudomonadati</taxon>
        <taxon>Myxococcota</taxon>
        <taxon>Myxococcia</taxon>
        <taxon>Myxococcales</taxon>
        <taxon>Cystobacterineae</taxon>
        <taxon>Myxococcaceae</taxon>
        <taxon>Myxococcus</taxon>
    </lineage>
</organism>
<dbReference type="RefSeq" id="WP_206719058.1">
    <property type="nucleotide sequence ID" value="NZ_CP071091.1"/>
</dbReference>
<dbReference type="Gene3D" id="3.40.710.10">
    <property type="entry name" value="DD-peptidase/beta-lactamase superfamily"/>
    <property type="match status" value="1"/>
</dbReference>
<dbReference type="PANTHER" id="PTHR46825:SF9">
    <property type="entry name" value="BETA-LACTAMASE-RELATED DOMAIN-CONTAINING PROTEIN"/>
    <property type="match status" value="1"/>
</dbReference>
<evidence type="ECO:0000259" key="2">
    <source>
        <dbReference type="Pfam" id="PF00144"/>
    </source>
</evidence>
<keyword evidence="1" id="KW-0732">Signal</keyword>
<dbReference type="Proteomes" id="UP000663090">
    <property type="component" value="Chromosome"/>
</dbReference>
<dbReference type="InterPro" id="IPR001466">
    <property type="entry name" value="Beta-lactam-related"/>
</dbReference>
<protein>
    <submittedName>
        <fullName evidence="3">Beta-lactamase family protein</fullName>
    </submittedName>
</protein>